<keyword evidence="3" id="KW-1185">Reference proteome</keyword>
<evidence type="ECO:0000256" key="1">
    <source>
        <dbReference type="SAM" id="Phobius"/>
    </source>
</evidence>
<organism evidence="2 3">
    <name type="scientific">Paenimyroides ceti</name>
    <dbReference type="NCBI Taxonomy" id="395087"/>
    <lineage>
        <taxon>Bacteria</taxon>
        <taxon>Pseudomonadati</taxon>
        <taxon>Bacteroidota</taxon>
        <taxon>Flavobacteriia</taxon>
        <taxon>Flavobacteriales</taxon>
        <taxon>Flavobacteriaceae</taxon>
        <taxon>Paenimyroides</taxon>
    </lineage>
</organism>
<sequence>MPDDVYIHRWAIHIGAFSNWLFSSYVIVTNLHFFERKLRFPRIITSLISPILFVLLIVGVGYFLGTQIAHFKDDLLLFNNNLRHSSTMYRILFMSILA</sequence>
<reference evidence="3" key="1">
    <citation type="journal article" date="2019" name="Int. J. Syst. Evol. Microbiol.">
        <title>The Global Catalogue of Microorganisms (GCM) 10K type strain sequencing project: providing services to taxonomists for standard genome sequencing and annotation.</title>
        <authorList>
            <consortium name="The Broad Institute Genomics Platform"/>
            <consortium name="The Broad Institute Genome Sequencing Center for Infectious Disease"/>
            <person name="Wu L."/>
            <person name="Ma J."/>
        </authorList>
    </citation>
    <scope>NUCLEOTIDE SEQUENCE [LARGE SCALE GENOMIC DNA]</scope>
    <source>
        <strain evidence="3">CECT 7184</strain>
    </source>
</reference>
<name>A0ABT8CWE4_9FLAO</name>
<evidence type="ECO:0000313" key="3">
    <source>
        <dbReference type="Proteomes" id="UP001242368"/>
    </source>
</evidence>
<keyword evidence="1" id="KW-0812">Transmembrane</keyword>
<comment type="caution">
    <text evidence="2">The sequence shown here is derived from an EMBL/GenBank/DDBJ whole genome shotgun (WGS) entry which is preliminary data.</text>
</comment>
<dbReference type="Proteomes" id="UP001242368">
    <property type="component" value="Unassembled WGS sequence"/>
</dbReference>
<gene>
    <name evidence="2" type="ORF">QW060_17325</name>
</gene>
<feature type="transmembrane region" description="Helical" evidence="1">
    <location>
        <begin position="43"/>
        <end position="64"/>
    </location>
</feature>
<evidence type="ECO:0000313" key="2">
    <source>
        <dbReference type="EMBL" id="MDN3708858.1"/>
    </source>
</evidence>
<feature type="transmembrane region" description="Helical" evidence="1">
    <location>
        <begin position="12"/>
        <end position="31"/>
    </location>
</feature>
<dbReference type="EMBL" id="JAUFQU010000003">
    <property type="protein sequence ID" value="MDN3708858.1"/>
    <property type="molecule type" value="Genomic_DNA"/>
</dbReference>
<dbReference type="RefSeq" id="WP_290364820.1">
    <property type="nucleotide sequence ID" value="NZ_JAUFQU010000003.1"/>
</dbReference>
<proteinExistence type="predicted"/>
<protein>
    <submittedName>
        <fullName evidence="2">Uncharacterized protein</fullName>
    </submittedName>
</protein>
<accession>A0ABT8CWE4</accession>
<keyword evidence="1" id="KW-1133">Transmembrane helix</keyword>
<keyword evidence="1" id="KW-0472">Membrane</keyword>